<keyword evidence="3" id="KW-1185">Reference proteome</keyword>
<sequence length="103" mass="12122">MIKFLRILSLNADKFTEERMMKFKWSSIWFQRSVLLGITIAIATGILHGYADYQKQVAAYMDHRLDYGSTHDEIQQMRQVFKKRLAEANEFFADEDDEGSCDF</sequence>
<reference evidence="2" key="2">
    <citation type="journal article" date="2023" name="Commun. Biol.">
        <title>Intrasexual cuticular hydrocarbon dimorphism in a wasp sheds light on hydrocarbon biosynthesis genes in Hymenoptera.</title>
        <authorList>
            <person name="Moris V.C."/>
            <person name="Podsiadlowski L."/>
            <person name="Martin S."/>
            <person name="Oeyen J.P."/>
            <person name="Donath A."/>
            <person name="Petersen M."/>
            <person name="Wilbrandt J."/>
            <person name="Misof B."/>
            <person name="Liedtke D."/>
            <person name="Thamm M."/>
            <person name="Scheiner R."/>
            <person name="Schmitt T."/>
            <person name="Niehuis O."/>
        </authorList>
    </citation>
    <scope>NUCLEOTIDE SEQUENCE</scope>
    <source>
        <strain evidence="2">GBR_01_08_01A</strain>
    </source>
</reference>
<keyword evidence="1" id="KW-0812">Transmembrane</keyword>
<dbReference type="EMBL" id="JAIFRP010000050">
    <property type="protein sequence ID" value="KAK2580654.1"/>
    <property type="molecule type" value="Genomic_DNA"/>
</dbReference>
<dbReference type="Proteomes" id="UP001258017">
    <property type="component" value="Unassembled WGS sequence"/>
</dbReference>
<evidence type="ECO:0000313" key="2">
    <source>
        <dbReference type="EMBL" id="KAK2580654.1"/>
    </source>
</evidence>
<feature type="transmembrane region" description="Helical" evidence="1">
    <location>
        <begin position="29"/>
        <end position="51"/>
    </location>
</feature>
<comment type="caution">
    <text evidence="2">The sequence shown here is derived from an EMBL/GenBank/DDBJ whole genome shotgun (WGS) entry which is preliminary data.</text>
</comment>
<evidence type="ECO:0000313" key="3">
    <source>
        <dbReference type="Proteomes" id="UP001258017"/>
    </source>
</evidence>
<proteinExistence type="predicted"/>
<reference evidence="2" key="1">
    <citation type="submission" date="2021-08" db="EMBL/GenBank/DDBJ databases">
        <authorList>
            <person name="Misof B."/>
            <person name="Oliver O."/>
            <person name="Podsiadlowski L."/>
            <person name="Donath A."/>
            <person name="Peters R."/>
            <person name="Mayer C."/>
            <person name="Rust J."/>
            <person name="Gunkel S."/>
            <person name="Lesny P."/>
            <person name="Martin S."/>
            <person name="Oeyen J.P."/>
            <person name="Petersen M."/>
            <person name="Panagiotis P."/>
            <person name="Wilbrandt J."/>
            <person name="Tanja T."/>
        </authorList>
    </citation>
    <scope>NUCLEOTIDE SEQUENCE</scope>
    <source>
        <strain evidence="2">GBR_01_08_01A</strain>
        <tissue evidence="2">Thorax + abdomen</tissue>
    </source>
</reference>
<accession>A0AAD9VNA4</accession>
<evidence type="ECO:0000256" key="1">
    <source>
        <dbReference type="SAM" id="Phobius"/>
    </source>
</evidence>
<organism evidence="2 3">
    <name type="scientific">Odynerus spinipes</name>
    <dbReference type="NCBI Taxonomy" id="1348599"/>
    <lineage>
        <taxon>Eukaryota</taxon>
        <taxon>Metazoa</taxon>
        <taxon>Ecdysozoa</taxon>
        <taxon>Arthropoda</taxon>
        <taxon>Hexapoda</taxon>
        <taxon>Insecta</taxon>
        <taxon>Pterygota</taxon>
        <taxon>Neoptera</taxon>
        <taxon>Endopterygota</taxon>
        <taxon>Hymenoptera</taxon>
        <taxon>Apocrita</taxon>
        <taxon>Aculeata</taxon>
        <taxon>Vespoidea</taxon>
        <taxon>Vespidae</taxon>
        <taxon>Eumeninae</taxon>
        <taxon>Odynerus</taxon>
    </lineage>
</organism>
<dbReference type="AlphaFoldDB" id="A0AAD9VNA4"/>
<name>A0AAD9VNA4_9HYME</name>
<keyword evidence="1" id="KW-1133">Transmembrane helix</keyword>
<protein>
    <submittedName>
        <fullName evidence="2">Uncharacterized protein</fullName>
    </submittedName>
</protein>
<keyword evidence="1" id="KW-0472">Membrane</keyword>
<gene>
    <name evidence="2" type="ORF">KPH14_007760</name>
</gene>